<dbReference type="SUPFAM" id="SSF55729">
    <property type="entry name" value="Acyl-CoA N-acyltransferases (Nat)"/>
    <property type="match status" value="1"/>
</dbReference>
<dbReference type="CDD" id="cd04301">
    <property type="entry name" value="NAT_SF"/>
    <property type="match status" value="1"/>
</dbReference>
<dbReference type="Proteomes" id="UP000037046">
    <property type="component" value="Unassembled WGS sequence"/>
</dbReference>
<name>A0A0L6CPZ1_9RHOB</name>
<comment type="caution">
    <text evidence="2">The sequence shown here is derived from an EMBL/GenBank/DDBJ whole genome shotgun (WGS) entry which is preliminary data.</text>
</comment>
<dbReference type="EMBL" id="LGVV01000096">
    <property type="protein sequence ID" value="KNX39839.1"/>
    <property type="molecule type" value="Genomic_DNA"/>
</dbReference>
<dbReference type="PATRIC" id="fig|74031.6.peg.3715"/>
<accession>A0A0L6CPZ1</accession>
<dbReference type="InterPro" id="IPR016181">
    <property type="entry name" value="Acyl_CoA_acyltransferase"/>
</dbReference>
<reference evidence="3" key="1">
    <citation type="submission" date="2015-07" db="EMBL/GenBank/DDBJ databases">
        <title>Draft Genome Sequence of Roseovarius tolerans EL-164, a producer of N-Acylated Alanine Methyl Esters (NAMEs).</title>
        <authorList>
            <person name="Voget S."/>
            <person name="Bruns H."/>
            <person name="Wagner-Doebler I."/>
            <person name="Schulz S."/>
            <person name="Daniel R."/>
        </authorList>
    </citation>
    <scope>NUCLEOTIDE SEQUENCE [LARGE SCALE GENOMIC DNA]</scope>
    <source>
        <strain evidence="3">EL-164</strain>
    </source>
</reference>
<gene>
    <name evidence="2" type="ORF">ROTO_36190</name>
</gene>
<dbReference type="Gene3D" id="3.40.630.30">
    <property type="match status" value="1"/>
</dbReference>
<keyword evidence="3" id="KW-1185">Reference proteome</keyword>
<sequence length="179" mass="20330">MSGDKARQVDLGTRKLTVLRFDDWSDFDTKSLDFLEANHDKIQWDVRKHLKEGMSVWVGSFDGAPATIAQTRPGQNVRLYFFPMTERCALISHCFTAPEQRGQGFYVAILKYVCRSLGEKGFSRIYIDCSDSNLSSERGILTAGFLRIGRAIHKRNGTTVWYQETPPSVTKLEEQSNAK</sequence>
<dbReference type="GO" id="GO:0016747">
    <property type="term" value="F:acyltransferase activity, transferring groups other than amino-acyl groups"/>
    <property type="evidence" value="ECO:0007669"/>
    <property type="project" value="InterPro"/>
</dbReference>
<dbReference type="InterPro" id="IPR000182">
    <property type="entry name" value="GNAT_dom"/>
</dbReference>
<evidence type="ECO:0000313" key="2">
    <source>
        <dbReference type="EMBL" id="KNX39839.1"/>
    </source>
</evidence>
<feature type="domain" description="N-acetyltransferase" evidence="1">
    <location>
        <begin position="11"/>
        <end position="167"/>
    </location>
</feature>
<organism evidence="2 3">
    <name type="scientific">Roseovarius tolerans</name>
    <dbReference type="NCBI Taxonomy" id="74031"/>
    <lineage>
        <taxon>Bacteria</taxon>
        <taxon>Pseudomonadati</taxon>
        <taxon>Pseudomonadota</taxon>
        <taxon>Alphaproteobacteria</taxon>
        <taxon>Rhodobacterales</taxon>
        <taxon>Roseobacteraceae</taxon>
        <taxon>Roseovarius</taxon>
    </lineage>
</organism>
<dbReference type="Pfam" id="PF00583">
    <property type="entry name" value="Acetyltransf_1"/>
    <property type="match status" value="1"/>
</dbReference>
<proteinExistence type="predicted"/>
<dbReference type="PROSITE" id="PS51186">
    <property type="entry name" value="GNAT"/>
    <property type="match status" value="1"/>
</dbReference>
<dbReference type="AlphaFoldDB" id="A0A0L6CPZ1"/>
<dbReference type="OrthoDB" id="5295305at2"/>
<protein>
    <recommendedName>
        <fullName evidence="1">N-acetyltransferase domain-containing protein</fullName>
    </recommendedName>
</protein>
<evidence type="ECO:0000313" key="3">
    <source>
        <dbReference type="Proteomes" id="UP000037046"/>
    </source>
</evidence>
<evidence type="ECO:0000259" key="1">
    <source>
        <dbReference type="PROSITE" id="PS51186"/>
    </source>
</evidence>